<evidence type="ECO:0000313" key="4">
    <source>
        <dbReference type="Proteomes" id="UP000198744"/>
    </source>
</evidence>
<dbReference type="PANTHER" id="PTHR43317:SF1">
    <property type="entry name" value="THERMOSPERMINE SYNTHASE ACAULIS5"/>
    <property type="match status" value="1"/>
</dbReference>
<evidence type="ECO:0000256" key="2">
    <source>
        <dbReference type="SAM" id="Phobius"/>
    </source>
</evidence>
<dbReference type="STRING" id="43775.SAMN04489760_10524"/>
<keyword evidence="4" id="KW-1185">Reference proteome</keyword>
<feature type="transmembrane region" description="Helical" evidence="2">
    <location>
        <begin position="89"/>
        <end position="118"/>
    </location>
</feature>
<feature type="transmembrane region" description="Helical" evidence="2">
    <location>
        <begin position="65"/>
        <end position="83"/>
    </location>
</feature>
<keyword evidence="2" id="KW-0472">Membrane</keyword>
<organism evidence="3 4">
    <name type="scientific">Syntrophus gentianae</name>
    <dbReference type="NCBI Taxonomy" id="43775"/>
    <lineage>
        <taxon>Bacteria</taxon>
        <taxon>Pseudomonadati</taxon>
        <taxon>Thermodesulfobacteriota</taxon>
        <taxon>Syntrophia</taxon>
        <taxon>Syntrophales</taxon>
        <taxon>Syntrophaceae</taxon>
        <taxon>Syntrophus</taxon>
    </lineage>
</organism>
<feature type="transmembrane region" description="Helical" evidence="2">
    <location>
        <begin position="321"/>
        <end position="341"/>
    </location>
</feature>
<feature type="transmembrane region" description="Helical" evidence="2">
    <location>
        <begin position="130"/>
        <end position="150"/>
    </location>
</feature>
<feature type="transmembrane region" description="Helical" evidence="2">
    <location>
        <begin position="268"/>
        <end position="284"/>
    </location>
</feature>
<evidence type="ECO:0008006" key="5">
    <source>
        <dbReference type="Google" id="ProtNLM"/>
    </source>
</evidence>
<feature type="transmembrane region" description="Helical" evidence="2">
    <location>
        <begin position="236"/>
        <end position="256"/>
    </location>
</feature>
<dbReference type="Proteomes" id="UP000198744">
    <property type="component" value="Unassembled WGS sequence"/>
</dbReference>
<dbReference type="NCBIfam" id="NF037959">
    <property type="entry name" value="MFS_SpdSyn"/>
    <property type="match status" value="1"/>
</dbReference>
<dbReference type="InterPro" id="IPR029063">
    <property type="entry name" value="SAM-dependent_MTases_sf"/>
</dbReference>
<dbReference type="EMBL" id="FOBS01000005">
    <property type="protein sequence ID" value="SEM13907.1"/>
    <property type="molecule type" value="Genomic_DNA"/>
</dbReference>
<protein>
    <recommendedName>
        <fullName evidence="5">Spermidine synthase</fullName>
    </recommendedName>
</protein>
<proteinExistence type="predicted"/>
<dbReference type="SUPFAM" id="SSF53335">
    <property type="entry name" value="S-adenosyl-L-methionine-dependent methyltransferases"/>
    <property type="match status" value="1"/>
</dbReference>
<keyword evidence="2" id="KW-0812">Transmembrane</keyword>
<feature type="transmembrane region" description="Helical" evidence="2">
    <location>
        <begin position="32"/>
        <end position="53"/>
    </location>
</feature>
<sequence>MLTCTVFLGAILLFSMEPLVGRLLTPYFGGAAHVWLTCLMFFQAMLLLGYLYAHLLVRKLGAWHLLFLLVPLISLPLRIGAIANPGAPILSILSTLFFSAALPFIALSTTAVVAQAWMANSQAGRNREPYPLYAASNAGSLLALIGYAFLIEPFSGLRLQSFVWSGAYVLYVLLVLLTWLQLRPDRKIRETPEAAGKTETSPPPSGTLYLRWILLSALPSAFLMATTNYITLEVGSFPFVWVIPLALYLGSFIVTFRTHGGVPRFLKLFWLELLLAAFSLYFMRPDKLVFLGQLVIFFAICVVAHGTLYELRPPGSHLTHFYLASALGGWIGGVFASLVVPHVFPGLFEYPLALILFAALFWWHRDKAFLAFWPKAPRLAALGRILAIGVILYPAVDLLTPSASEPTKFRHRNFYGTYRIVDKPLEKGAMTVRKLIHGRTLHGSQLLNPSLRSEPISYYYQGGPMYEAYETVPSPRRMAVIGLGSGTISAYARRDDQLTYYEIDPDNEKIARQWFTYLKDCKGKVRVIDGDGRLSMQSRKAGDLKYDLITVDAFTGDGIPTHLLTREAMRVYLDRLGENGILLFHISNRYYDLRPTLKSTAATLGLFGVMNARGKNPQEIAPNRSGLYFSGQYVALAVKPERLRPLMDRGWVPFGKGDGLKDMAPWTDDYINVLAPLASAVRISDFSLARWW</sequence>
<feature type="transmembrane region" description="Helical" evidence="2">
    <location>
        <begin position="290"/>
        <end position="309"/>
    </location>
</feature>
<dbReference type="CDD" id="cd02440">
    <property type="entry name" value="AdoMet_MTases"/>
    <property type="match status" value="1"/>
</dbReference>
<dbReference type="AlphaFoldDB" id="A0A1H7VYQ0"/>
<dbReference type="GO" id="GO:0006596">
    <property type="term" value="P:polyamine biosynthetic process"/>
    <property type="evidence" value="ECO:0007669"/>
    <property type="project" value="UniProtKB-KW"/>
</dbReference>
<dbReference type="Gene3D" id="3.40.50.150">
    <property type="entry name" value="Vaccinia Virus protein VP39"/>
    <property type="match status" value="1"/>
</dbReference>
<accession>A0A1H7VYQ0</accession>
<feature type="transmembrane region" description="Helical" evidence="2">
    <location>
        <begin position="347"/>
        <end position="364"/>
    </location>
</feature>
<evidence type="ECO:0000313" key="3">
    <source>
        <dbReference type="EMBL" id="SEM13907.1"/>
    </source>
</evidence>
<reference evidence="3 4" key="1">
    <citation type="submission" date="2016-10" db="EMBL/GenBank/DDBJ databases">
        <authorList>
            <person name="de Groot N.N."/>
        </authorList>
    </citation>
    <scope>NUCLEOTIDE SEQUENCE [LARGE SCALE GENOMIC DNA]</scope>
    <source>
        <strain evidence="3 4">DSM 8423</strain>
    </source>
</reference>
<dbReference type="PANTHER" id="PTHR43317">
    <property type="entry name" value="THERMOSPERMINE SYNTHASE ACAULIS5"/>
    <property type="match status" value="1"/>
</dbReference>
<feature type="transmembrane region" description="Helical" evidence="2">
    <location>
        <begin position="162"/>
        <end position="180"/>
    </location>
</feature>
<name>A0A1H7VYQ0_9BACT</name>
<evidence type="ECO:0000256" key="1">
    <source>
        <dbReference type="ARBA" id="ARBA00023115"/>
    </source>
</evidence>
<keyword evidence="1" id="KW-0620">Polyamine biosynthesis</keyword>
<keyword evidence="2" id="KW-1133">Transmembrane helix</keyword>
<gene>
    <name evidence="3" type="ORF">SAMN04489760_10524</name>
</gene>